<dbReference type="AlphaFoldDB" id="A0AAE0P333"/>
<accession>A0AAE0P333</accession>
<reference evidence="2" key="1">
    <citation type="journal article" date="2023" name="Mol. Phylogenet. Evol.">
        <title>Genome-scale phylogeny and comparative genomics of the fungal order Sordariales.</title>
        <authorList>
            <person name="Hensen N."/>
            <person name="Bonometti L."/>
            <person name="Westerberg I."/>
            <person name="Brannstrom I.O."/>
            <person name="Guillou S."/>
            <person name="Cros-Aarteil S."/>
            <person name="Calhoun S."/>
            <person name="Haridas S."/>
            <person name="Kuo A."/>
            <person name="Mondo S."/>
            <person name="Pangilinan J."/>
            <person name="Riley R."/>
            <person name="LaButti K."/>
            <person name="Andreopoulos B."/>
            <person name="Lipzen A."/>
            <person name="Chen C."/>
            <person name="Yan M."/>
            <person name="Daum C."/>
            <person name="Ng V."/>
            <person name="Clum A."/>
            <person name="Steindorff A."/>
            <person name="Ohm R.A."/>
            <person name="Martin F."/>
            <person name="Silar P."/>
            <person name="Natvig D.O."/>
            <person name="Lalanne C."/>
            <person name="Gautier V."/>
            <person name="Ament-Velasquez S.L."/>
            <person name="Kruys A."/>
            <person name="Hutchinson M.I."/>
            <person name="Powell A.J."/>
            <person name="Barry K."/>
            <person name="Miller A.N."/>
            <person name="Grigoriev I.V."/>
            <person name="Debuchy R."/>
            <person name="Gladieux P."/>
            <person name="Hiltunen Thoren M."/>
            <person name="Johannesson H."/>
        </authorList>
    </citation>
    <scope>NUCLEOTIDE SEQUENCE</scope>
    <source>
        <strain evidence="2">FGSC 1904</strain>
    </source>
</reference>
<evidence type="ECO:0000313" key="2">
    <source>
        <dbReference type="EMBL" id="KAK3392070.1"/>
    </source>
</evidence>
<evidence type="ECO:0000256" key="1">
    <source>
        <dbReference type="SAM" id="MobiDB-lite"/>
    </source>
</evidence>
<organism evidence="2 3">
    <name type="scientific">Sordaria brevicollis</name>
    <dbReference type="NCBI Taxonomy" id="83679"/>
    <lineage>
        <taxon>Eukaryota</taxon>
        <taxon>Fungi</taxon>
        <taxon>Dikarya</taxon>
        <taxon>Ascomycota</taxon>
        <taxon>Pezizomycotina</taxon>
        <taxon>Sordariomycetes</taxon>
        <taxon>Sordariomycetidae</taxon>
        <taxon>Sordariales</taxon>
        <taxon>Sordariaceae</taxon>
        <taxon>Sordaria</taxon>
    </lineage>
</organism>
<protein>
    <submittedName>
        <fullName evidence="2">Uncharacterized protein</fullName>
    </submittedName>
</protein>
<evidence type="ECO:0000313" key="3">
    <source>
        <dbReference type="Proteomes" id="UP001281003"/>
    </source>
</evidence>
<proteinExistence type="predicted"/>
<sequence length="115" mass="13326">MTRKISFFLSVSYFSHRVPASCCLTPERRMLKEVSAWNHNAHGWEEVDKIRFNLDTNATDDIKHMFVRLHGQLNPERSSDRRPRIMYRSSSESDGRAEQDGGLVVGEAEKGIQFR</sequence>
<name>A0AAE0P333_SORBR</name>
<dbReference type="Proteomes" id="UP001281003">
    <property type="component" value="Unassembled WGS sequence"/>
</dbReference>
<gene>
    <name evidence="2" type="ORF">B0T20DRAFT_422991</name>
</gene>
<reference evidence="2" key="2">
    <citation type="submission" date="2023-07" db="EMBL/GenBank/DDBJ databases">
        <authorList>
            <consortium name="Lawrence Berkeley National Laboratory"/>
            <person name="Haridas S."/>
            <person name="Hensen N."/>
            <person name="Bonometti L."/>
            <person name="Westerberg I."/>
            <person name="Brannstrom I.O."/>
            <person name="Guillou S."/>
            <person name="Cros-Aarteil S."/>
            <person name="Calhoun S."/>
            <person name="Kuo A."/>
            <person name="Mondo S."/>
            <person name="Pangilinan J."/>
            <person name="Riley R."/>
            <person name="LaButti K."/>
            <person name="Andreopoulos B."/>
            <person name="Lipzen A."/>
            <person name="Chen C."/>
            <person name="Yanf M."/>
            <person name="Daum C."/>
            <person name="Ng V."/>
            <person name="Clum A."/>
            <person name="Steindorff A."/>
            <person name="Ohm R."/>
            <person name="Martin F."/>
            <person name="Silar P."/>
            <person name="Natvig D."/>
            <person name="Lalanne C."/>
            <person name="Gautier V."/>
            <person name="Ament-velasquez S.L."/>
            <person name="Kruys A."/>
            <person name="Hutchinson M.I."/>
            <person name="Powell A.J."/>
            <person name="Barry K."/>
            <person name="Miller A.N."/>
            <person name="Grigoriev I.V."/>
            <person name="Debuchy R."/>
            <person name="Gladieux P."/>
            <person name="Thoren M.H."/>
            <person name="Johannesson H."/>
        </authorList>
    </citation>
    <scope>NUCLEOTIDE SEQUENCE</scope>
    <source>
        <strain evidence="2">FGSC 1904</strain>
    </source>
</reference>
<comment type="caution">
    <text evidence="2">The sequence shown here is derived from an EMBL/GenBank/DDBJ whole genome shotgun (WGS) entry which is preliminary data.</text>
</comment>
<keyword evidence="3" id="KW-1185">Reference proteome</keyword>
<feature type="region of interest" description="Disordered" evidence="1">
    <location>
        <begin position="73"/>
        <end position="115"/>
    </location>
</feature>
<dbReference type="EMBL" id="JAUTDP010000012">
    <property type="protein sequence ID" value="KAK3392070.1"/>
    <property type="molecule type" value="Genomic_DNA"/>
</dbReference>